<feature type="transmembrane region" description="Helical" evidence="1">
    <location>
        <begin position="61"/>
        <end position="78"/>
    </location>
</feature>
<dbReference type="AlphaFoldDB" id="A0A151ZFJ8"/>
<accession>A0A151ZFJ8</accession>
<protein>
    <submittedName>
        <fullName evidence="2">Putative transmembrane protein</fullName>
    </submittedName>
</protein>
<comment type="caution">
    <text evidence="2">The sequence shown here is derived from an EMBL/GenBank/DDBJ whole genome shotgun (WGS) entry which is preliminary data.</text>
</comment>
<dbReference type="InterPro" id="IPR010721">
    <property type="entry name" value="UstE-like"/>
</dbReference>
<dbReference type="Pfam" id="PF06966">
    <property type="entry name" value="DUF1295"/>
    <property type="match status" value="1"/>
</dbReference>
<evidence type="ECO:0000313" key="2">
    <source>
        <dbReference type="EMBL" id="KYQ92752.1"/>
    </source>
</evidence>
<dbReference type="GO" id="GO:0016020">
    <property type="term" value="C:membrane"/>
    <property type="evidence" value="ECO:0007669"/>
    <property type="project" value="TreeGrafter"/>
</dbReference>
<reference evidence="2 3" key="1">
    <citation type="submission" date="2015-12" db="EMBL/GenBank/DDBJ databases">
        <title>Dictyostelia acquired genes for synthesis and detection of signals that induce cell-type specialization by lateral gene transfer from prokaryotes.</title>
        <authorList>
            <person name="Gloeckner G."/>
            <person name="Schaap P."/>
        </authorList>
    </citation>
    <scope>NUCLEOTIDE SEQUENCE [LARGE SCALE GENOMIC DNA]</scope>
    <source>
        <strain evidence="2 3">TK</strain>
    </source>
</reference>
<gene>
    <name evidence="2" type="ORF">DLAC_06755</name>
</gene>
<evidence type="ECO:0000256" key="1">
    <source>
        <dbReference type="SAM" id="Phobius"/>
    </source>
</evidence>
<feature type="transmembrane region" description="Helical" evidence="1">
    <location>
        <begin position="29"/>
        <end position="46"/>
    </location>
</feature>
<keyword evidence="3" id="KW-1185">Reference proteome</keyword>
<dbReference type="PANTHER" id="PTHR32251:SF17">
    <property type="entry name" value="STEROID 5-ALPHA REDUCTASE C-TERMINAL DOMAIN-CONTAINING PROTEIN"/>
    <property type="match status" value="1"/>
</dbReference>
<organism evidence="2 3">
    <name type="scientific">Tieghemostelium lacteum</name>
    <name type="common">Slime mold</name>
    <name type="synonym">Dictyostelium lacteum</name>
    <dbReference type="NCBI Taxonomy" id="361077"/>
    <lineage>
        <taxon>Eukaryota</taxon>
        <taxon>Amoebozoa</taxon>
        <taxon>Evosea</taxon>
        <taxon>Eumycetozoa</taxon>
        <taxon>Dictyostelia</taxon>
        <taxon>Dictyosteliales</taxon>
        <taxon>Raperosteliaceae</taxon>
        <taxon>Tieghemostelium</taxon>
    </lineage>
</organism>
<dbReference type="EMBL" id="LODT01000029">
    <property type="protein sequence ID" value="KYQ92752.1"/>
    <property type="molecule type" value="Genomic_DNA"/>
</dbReference>
<keyword evidence="1 2" id="KW-0812">Transmembrane</keyword>
<dbReference type="FunCoup" id="A0A151ZFJ8">
    <property type="interactions" value="21"/>
</dbReference>
<feature type="transmembrane region" description="Helical" evidence="1">
    <location>
        <begin position="99"/>
        <end position="121"/>
    </location>
</feature>
<keyword evidence="1" id="KW-0472">Membrane</keyword>
<dbReference type="Proteomes" id="UP000076078">
    <property type="component" value="Unassembled WGS sequence"/>
</dbReference>
<feature type="transmembrane region" description="Helical" evidence="1">
    <location>
        <begin position="141"/>
        <end position="164"/>
    </location>
</feature>
<evidence type="ECO:0000313" key="3">
    <source>
        <dbReference type="Proteomes" id="UP000076078"/>
    </source>
</evidence>
<dbReference type="OMA" id="QANEKFY"/>
<dbReference type="InParanoid" id="A0A151ZFJ8"/>
<feature type="transmembrane region" description="Helical" evidence="1">
    <location>
        <begin position="210"/>
        <end position="230"/>
    </location>
</feature>
<keyword evidence="1" id="KW-1133">Transmembrane helix</keyword>
<proteinExistence type="predicted"/>
<dbReference type="OrthoDB" id="67965at2759"/>
<dbReference type="PANTHER" id="PTHR32251">
    <property type="entry name" value="3-OXO-5-ALPHA-STEROID 4-DEHYDROGENASE"/>
    <property type="match status" value="1"/>
</dbReference>
<dbReference type="Gene3D" id="1.20.120.1630">
    <property type="match status" value="1"/>
</dbReference>
<feature type="transmembrane region" description="Helical" evidence="1">
    <location>
        <begin position="6"/>
        <end position="22"/>
    </location>
</feature>
<name>A0A151ZFJ8_TIELA</name>
<sequence length="259" mass="30759">MIEYYYGIFLIQFIGYLQSALFKSERYYDVYGSISFLIMSLLSYLTREELEDQDGNQRSDLLLILMVIWSARLGFYLNDRIQKNQNQDKRFNGVRDRPMKLFIYWFIQSLWVCCLMTPIFILNNQPHDQNYQKDLSFGDYLLILCWVLSFLTEVVADIQKTLFISANANRFIASGLWKHCRHPNYLAEIIMHTITYLIFLRSHITHYSLLGSLGAIFTWLLMVFISTPTLEAMSDKKFQKDPLYQLHKKSTFALIPFFY</sequence>